<protein>
    <recommendedName>
        <fullName evidence="1">Phospholipase C/D domain-containing protein</fullName>
    </recommendedName>
</protein>
<dbReference type="AlphaFoldDB" id="W9H7U8"/>
<dbReference type="InterPro" id="IPR029002">
    <property type="entry name" value="PLPC/GPLD1"/>
</dbReference>
<keyword evidence="3" id="KW-1185">Reference proteome</keyword>
<evidence type="ECO:0000259" key="1">
    <source>
        <dbReference type="Pfam" id="PF00882"/>
    </source>
</evidence>
<dbReference type="OrthoDB" id="9810528at2"/>
<feature type="domain" description="Phospholipase C/D" evidence="1">
    <location>
        <begin position="6"/>
        <end position="157"/>
    </location>
</feature>
<dbReference type="Proteomes" id="UP000019486">
    <property type="component" value="Unassembled WGS sequence"/>
</dbReference>
<dbReference type="RefSeq" id="WP_037446942.1">
    <property type="nucleotide sequence ID" value="NZ_AVFL01000002.1"/>
</dbReference>
<accession>W9H7U8</accession>
<evidence type="ECO:0000313" key="2">
    <source>
        <dbReference type="EMBL" id="EWY42315.1"/>
    </source>
</evidence>
<sequence>MPKELTHILFADSVSQRLRSAGQSGLADSLAGDRASFHFGSMAPDTLFYQVTVPLLDRDHRPWGDVIHGGAGEDTGAPIRDMLEQLAGTGDDAKFAFVCGFLTHMALDIVFHPWVYAVSGQYYDDDPVRRTESQARHRLVESWLDLLMLRRRGMDLGDFGAMDAVRANGPTNRACLDLLARSLRAVWRIDGDVGRYCRRFHDVHMTLTRLFASENATAAVAALNRLSGGRLRAFLCLFYPTRRERHPEALFAFDGFRHPVTGKWVAGDLDALWNEAAALASDLLTAAAEIRAGAPSARLDVVLRGRSLDVGLANCPASRAVHFDIFPAERMWGYPGPPP</sequence>
<reference evidence="2 3" key="1">
    <citation type="submission" date="2013-08" db="EMBL/GenBank/DDBJ databases">
        <title>The genome sequence of Skermanella stibiiresistens.</title>
        <authorList>
            <person name="Zhu W."/>
            <person name="Wang G."/>
        </authorList>
    </citation>
    <scope>NUCLEOTIDE SEQUENCE [LARGE SCALE GENOMIC DNA]</scope>
    <source>
        <strain evidence="2 3">SB22</strain>
    </source>
</reference>
<organism evidence="2 3">
    <name type="scientific">Skermanella stibiiresistens SB22</name>
    <dbReference type="NCBI Taxonomy" id="1385369"/>
    <lineage>
        <taxon>Bacteria</taxon>
        <taxon>Pseudomonadati</taxon>
        <taxon>Pseudomonadota</taxon>
        <taxon>Alphaproteobacteria</taxon>
        <taxon>Rhodospirillales</taxon>
        <taxon>Azospirillaceae</taxon>
        <taxon>Skermanella</taxon>
    </lineage>
</organism>
<comment type="caution">
    <text evidence="2">The sequence shown here is derived from an EMBL/GenBank/DDBJ whole genome shotgun (WGS) entry which is preliminary data.</text>
</comment>
<dbReference type="STRING" id="1385369.N825_18675"/>
<gene>
    <name evidence="2" type="ORF">N825_18675</name>
</gene>
<name>W9H7U8_9PROT</name>
<proteinExistence type="predicted"/>
<dbReference type="Pfam" id="PF00882">
    <property type="entry name" value="Zn_dep_PLPC"/>
    <property type="match status" value="1"/>
</dbReference>
<dbReference type="EMBL" id="AVFL01000002">
    <property type="protein sequence ID" value="EWY42315.1"/>
    <property type="molecule type" value="Genomic_DNA"/>
</dbReference>
<evidence type="ECO:0000313" key="3">
    <source>
        <dbReference type="Proteomes" id="UP000019486"/>
    </source>
</evidence>